<protein>
    <submittedName>
        <fullName evidence="2">Uncharacterized protein</fullName>
    </submittedName>
</protein>
<dbReference type="RefSeq" id="WP_248904958.1">
    <property type="nucleotide sequence ID" value="NZ_CP109979.1"/>
</dbReference>
<organism evidence="2 3">
    <name type="scientific">Halocatena marina</name>
    <dbReference type="NCBI Taxonomy" id="2934937"/>
    <lineage>
        <taxon>Archaea</taxon>
        <taxon>Methanobacteriati</taxon>
        <taxon>Methanobacteriota</taxon>
        <taxon>Stenosarchaea group</taxon>
        <taxon>Halobacteria</taxon>
        <taxon>Halobacteriales</taxon>
        <taxon>Natronomonadaceae</taxon>
        <taxon>Halocatena</taxon>
    </lineage>
</organism>
<proteinExistence type="predicted"/>
<reference evidence="2 3" key="1">
    <citation type="journal article" date="2019" name="Int. J. Syst. Evol. Microbiol.">
        <title>The Global Catalogue of Microorganisms (GCM) 10K type strain sequencing project: providing services to taxonomists for standard genome sequencing and annotation.</title>
        <authorList>
            <consortium name="The Broad Institute Genomics Platform"/>
            <consortium name="The Broad Institute Genome Sequencing Center for Infectious Disease"/>
            <person name="Wu L."/>
            <person name="Ma J."/>
        </authorList>
    </citation>
    <scope>NUCLEOTIDE SEQUENCE [LARGE SCALE GENOMIC DNA]</scope>
    <source>
        <strain evidence="2 3">RDMS1</strain>
    </source>
</reference>
<feature type="region of interest" description="Disordered" evidence="1">
    <location>
        <begin position="1"/>
        <end position="23"/>
    </location>
</feature>
<evidence type="ECO:0000313" key="2">
    <source>
        <dbReference type="EMBL" id="MFC7189104.1"/>
    </source>
</evidence>
<dbReference type="InterPro" id="IPR055927">
    <property type="entry name" value="DUF7504"/>
</dbReference>
<feature type="region of interest" description="Disordered" evidence="1">
    <location>
        <begin position="101"/>
        <end position="126"/>
    </location>
</feature>
<gene>
    <name evidence="2" type="ORF">ACFQL7_04075</name>
</gene>
<sequence>MGDTRGPDAPSRETSQERSPFGNELMRLKRRGCCILVTGRSSVHVRAAQSRQLFGAVDEPRRRILTLIDATPSETSQYFPDGITQSHSDVTVLDYTETVQDTTRVAGKSRSQSSSSQSDDPSMTGLGATLCDPIGAAIRNEQTEPGELRVGVATLDAIVVSDGRSATRAFVEAVRADILAANGMGHFHLPGSVDPETLDALAPVIDIHLELRESRPHIPEHRWHLLDTDRSTDWIPL</sequence>
<feature type="compositionally biased region" description="Low complexity" evidence="1">
    <location>
        <begin position="109"/>
        <end position="122"/>
    </location>
</feature>
<comment type="caution">
    <text evidence="2">The sequence shown here is derived from an EMBL/GenBank/DDBJ whole genome shotgun (WGS) entry which is preliminary data.</text>
</comment>
<dbReference type="GeneID" id="76198669"/>
<evidence type="ECO:0000313" key="3">
    <source>
        <dbReference type="Proteomes" id="UP001596417"/>
    </source>
</evidence>
<dbReference type="EMBL" id="JBHTAX010000001">
    <property type="protein sequence ID" value="MFC7189104.1"/>
    <property type="molecule type" value="Genomic_DNA"/>
</dbReference>
<evidence type="ECO:0000256" key="1">
    <source>
        <dbReference type="SAM" id="MobiDB-lite"/>
    </source>
</evidence>
<keyword evidence="3" id="KW-1185">Reference proteome</keyword>
<accession>A0ABD5YIC9</accession>
<dbReference type="Pfam" id="PF24336">
    <property type="entry name" value="DUF7504"/>
    <property type="match status" value="1"/>
</dbReference>
<name>A0ABD5YIC9_9EURY</name>
<dbReference type="Proteomes" id="UP001596417">
    <property type="component" value="Unassembled WGS sequence"/>
</dbReference>
<dbReference type="AlphaFoldDB" id="A0ABD5YIC9"/>